<dbReference type="Proteomes" id="UP001150942">
    <property type="component" value="Unassembled WGS sequence"/>
</dbReference>
<accession>A0A9W9IW79</accession>
<dbReference type="Pfam" id="PF00083">
    <property type="entry name" value="Sugar_tr"/>
    <property type="match status" value="2"/>
</dbReference>
<sequence length="496" mass="54221">MSETFTNVPLHADKEEKNQLVEKEGAADAMHQEHKDGVKVETVQGSLALDIARRTNPRTPGASGFDGSLMGALLPIEQFRETFGSGLVGSKASLIQGMYTIGGVCALPFVGVFLDTWGRRCGMFIGSCAVILGTIIGGTANHMDQLLASRFFLGWGYSLASAAAPAYVVEMSHPAYRDVLTGLYNCHMVVLSVWFIPESPRWLYSHGRREEAWDVITKYHGEGIRDNAYVHLQVREYEEAINLEGSDKKAWDFRGLVNTKAARWRLMCVAIASFMSQWAQAGVTTYYIGGLLATAGITDTTRVLDVNLGNTVLSAGLAYLGSYLGPKFRRRPMMIGASIACSICFACFAATTGVYTKTLETGAATASIVFIFLIGACFSFGWTPLQAMYAVECLSYETRAKGMAMYSVFTNIALLVNQFGVGNAIDVIGWHTYIILAGWNIVQGVFIYFFAVETNNRTLEELSEIFEAPNPRKKSTESQQVLVSETANQVVEVKGA</sequence>
<comment type="caution">
    <text evidence="8">The sequence shown here is derived from an EMBL/GenBank/DDBJ whole genome shotgun (WGS) entry which is preliminary data.</text>
</comment>
<organism evidence="8 9">
    <name type="scientific">Penicillium cf. viridicatum</name>
    <dbReference type="NCBI Taxonomy" id="2972119"/>
    <lineage>
        <taxon>Eukaryota</taxon>
        <taxon>Fungi</taxon>
        <taxon>Dikarya</taxon>
        <taxon>Ascomycota</taxon>
        <taxon>Pezizomycotina</taxon>
        <taxon>Eurotiomycetes</taxon>
        <taxon>Eurotiomycetidae</taxon>
        <taxon>Eurotiales</taxon>
        <taxon>Aspergillaceae</taxon>
        <taxon>Penicillium</taxon>
    </lineage>
</organism>
<feature type="transmembrane region" description="Helical" evidence="6">
    <location>
        <begin position="308"/>
        <end position="326"/>
    </location>
</feature>
<feature type="transmembrane region" description="Helical" evidence="6">
    <location>
        <begin position="403"/>
        <end position="421"/>
    </location>
</feature>
<evidence type="ECO:0000256" key="2">
    <source>
        <dbReference type="ARBA" id="ARBA00010992"/>
    </source>
</evidence>
<feature type="transmembrane region" description="Helical" evidence="6">
    <location>
        <begin position="333"/>
        <end position="355"/>
    </location>
</feature>
<dbReference type="InterPro" id="IPR036259">
    <property type="entry name" value="MFS_trans_sf"/>
</dbReference>
<feature type="domain" description="Major facilitator superfamily (MFS) profile" evidence="7">
    <location>
        <begin position="52"/>
        <end position="455"/>
    </location>
</feature>
<keyword evidence="3 6" id="KW-0812">Transmembrane</keyword>
<dbReference type="GO" id="GO:0005351">
    <property type="term" value="F:carbohydrate:proton symporter activity"/>
    <property type="evidence" value="ECO:0007669"/>
    <property type="project" value="TreeGrafter"/>
</dbReference>
<dbReference type="OrthoDB" id="6133115at2759"/>
<evidence type="ECO:0000259" key="7">
    <source>
        <dbReference type="PROSITE" id="PS50850"/>
    </source>
</evidence>
<feature type="transmembrane region" description="Helical" evidence="6">
    <location>
        <begin position="121"/>
        <end position="140"/>
    </location>
</feature>
<comment type="similarity">
    <text evidence="2">Belongs to the major facilitator superfamily. Sugar transporter (TC 2.A.1.1) family.</text>
</comment>
<evidence type="ECO:0000256" key="6">
    <source>
        <dbReference type="SAM" id="Phobius"/>
    </source>
</evidence>
<dbReference type="GO" id="GO:0016020">
    <property type="term" value="C:membrane"/>
    <property type="evidence" value="ECO:0007669"/>
    <property type="project" value="UniProtKB-SubCell"/>
</dbReference>
<keyword evidence="5 6" id="KW-0472">Membrane</keyword>
<keyword evidence="9" id="KW-1185">Reference proteome</keyword>
<dbReference type="AlphaFoldDB" id="A0A9W9IW79"/>
<dbReference type="InterPro" id="IPR005828">
    <property type="entry name" value="MFS_sugar_transport-like"/>
</dbReference>
<proteinExistence type="inferred from homology"/>
<evidence type="ECO:0000256" key="1">
    <source>
        <dbReference type="ARBA" id="ARBA00004141"/>
    </source>
</evidence>
<protein>
    <submittedName>
        <fullName evidence="8">Major facilitator superfamily domain general substrate transporter</fullName>
    </submittedName>
</protein>
<feature type="transmembrane region" description="Helical" evidence="6">
    <location>
        <begin position="152"/>
        <end position="169"/>
    </location>
</feature>
<dbReference type="PANTHER" id="PTHR48022">
    <property type="entry name" value="PLASTIDIC GLUCOSE TRANSPORTER 4"/>
    <property type="match status" value="1"/>
</dbReference>
<evidence type="ECO:0000256" key="3">
    <source>
        <dbReference type="ARBA" id="ARBA00022692"/>
    </source>
</evidence>
<keyword evidence="4 6" id="KW-1133">Transmembrane helix</keyword>
<gene>
    <name evidence="8" type="ORF">N7449_010943</name>
</gene>
<evidence type="ECO:0000313" key="9">
    <source>
        <dbReference type="Proteomes" id="UP001150942"/>
    </source>
</evidence>
<evidence type="ECO:0000313" key="8">
    <source>
        <dbReference type="EMBL" id="KAJ5186179.1"/>
    </source>
</evidence>
<evidence type="ECO:0000256" key="4">
    <source>
        <dbReference type="ARBA" id="ARBA00022989"/>
    </source>
</evidence>
<dbReference type="PANTHER" id="PTHR48022:SF13">
    <property type="entry name" value="MAJOR FACILITATOR SUPERFAMILY (MFS) PROFILE DOMAIN-CONTAINING PROTEIN"/>
    <property type="match status" value="1"/>
</dbReference>
<dbReference type="EMBL" id="JAPQKQ010000008">
    <property type="protein sequence ID" value="KAJ5186179.1"/>
    <property type="molecule type" value="Genomic_DNA"/>
</dbReference>
<dbReference type="Gene3D" id="1.20.1250.20">
    <property type="entry name" value="MFS general substrate transporter like domains"/>
    <property type="match status" value="2"/>
</dbReference>
<feature type="transmembrane region" description="Helical" evidence="6">
    <location>
        <begin position="264"/>
        <end position="288"/>
    </location>
</feature>
<dbReference type="SUPFAM" id="SSF103473">
    <property type="entry name" value="MFS general substrate transporter"/>
    <property type="match status" value="1"/>
</dbReference>
<reference evidence="8" key="1">
    <citation type="submission" date="2022-11" db="EMBL/GenBank/DDBJ databases">
        <authorList>
            <person name="Petersen C."/>
        </authorList>
    </citation>
    <scope>NUCLEOTIDE SEQUENCE</scope>
    <source>
        <strain evidence="8">IBT 20477</strain>
    </source>
</reference>
<name>A0A9W9IW79_9EURO</name>
<feature type="transmembrane region" description="Helical" evidence="6">
    <location>
        <begin position="94"/>
        <end position="114"/>
    </location>
</feature>
<feature type="transmembrane region" description="Helical" evidence="6">
    <location>
        <begin position="433"/>
        <end position="452"/>
    </location>
</feature>
<comment type="subcellular location">
    <subcellularLocation>
        <location evidence="1">Membrane</location>
        <topology evidence="1">Multi-pass membrane protein</topology>
    </subcellularLocation>
</comment>
<reference evidence="8" key="2">
    <citation type="journal article" date="2023" name="IMA Fungus">
        <title>Comparative genomic study of the Penicillium genus elucidates a diverse pangenome and 15 lateral gene transfer events.</title>
        <authorList>
            <person name="Petersen C."/>
            <person name="Sorensen T."/>
            <person name="Nielsen M.R."/>
            <person name="Sondergaard T.E."/>
            <person name="Sorensen J.L."/>
            <person name="Fitzpatrick D.A."/>
            <person name="Frisvad J.C."/>
            <person name="Nielsen K.L."/>
        </authorList>
    </citation>
    <scope>NUCLEOTIDE SEQUENCE</scope>
    <source>
        <strain evidence="8">IBT 20477</strain>
    </source>
</reference>
<dbReference type="InterPro" id="IPR020846">
    <property type="entry name" value="MFS_dom"/>
</dbReference>
<feature type="transmembrane region" description="Helical" evidence="6">
    <location>
        <begin position="361"/>
        <end position="382"/>
    </location>
</feature>
<evidence type="ECO:0000256" key="5">
    <source>
        <dbReference type="ARBA" id="ARBA00023136"/>
    </source>
</evidence>
<dbReference type="PROSITE" id="PS50850">
    <property type="entry name" value="MFS"/>
    <property type="match status" value="1"/>
</dbReference>
<dbReference type="InterPro" id="IPR050360">
    <property type="entry name" value="MFS_Sugar_Transporters"/>
</dbReference>